<name>A0ABY6JI76_9ENTR</name>
<organism evidence="1 2">
    <name type="scientific">Siccibacter colletis</name>
    <dbReference type="NCBI Taxonomy" id="1505757"/>
    <lineage>
        <taxon>Bacteria</taxon>
        <taxon>Pseudomonadati</taxon>
        <taxon>Pseudomonadota</taxon>
        <taxon>Gammaproteobacteria</taxon>
        <taxon>Enterobacterales</taxon>
        <taxon>Enterobacteriaceae</taxon>
        <taxon>Siccibacter</taxon>
    </lineage>
</organism>
<dbReference type="RefSeq" id="WP_264385953.1">
    <property type="nucleotide sequence ID" value="NZ_CP074352.1"/>
</dbReference>
<protein>
    <recommendedName>
        <fullName evidence="3">Phage protein</fullName>
    </recommendedName>
</protein>
<dbReference type="Proteomes" id="UP001156318">
    <property type="component" value="Chromosome"/>
</dbReference>
<evidence type="ECO:0008006" key="3">
    <source>
        <dbReference type="Google" id="ProtNLM"/>
    </source>
</evidence>
<gene>
    <name evidence="1" type="ORF">KFZ77_08225</name>
</gene>
<sequence>MSVEDRIKQLELTVHRLTIETRVLRELMQVQVGINNINLKGHFDDVIIKLATEYQNRGLDKDDNQALHDTLRDYLRDSKSQH</sequence>
<dbReference type="EMBL" id="CP074352">
    <property type="protein sequence ID" value="UYU33470.1"/>
    <property type="molecule type" value="Genomic_DNA"/>
</dbReference>
<evidence type="ECO:0000313" key="2">
    <source>
        <dbReference type="Proteomes" id="UP001156318"/>
    </source>
</evidence>
<evidence type="ECO:0000313" key="1">
    <source>
        <dbReference type="EMBL" id="UYU33470.1"/>
    </source>
</evidence>
<keyword evidence="2" id="KW-1185">Reference proteome</keyword>
<proteinExistence type="predicted"/>
<reference evidence="1 2" key="1">
    <citation type="submission" date="2021-05" db="EMBL/GenBank/DDBJ databases">
        <title>Isolation, identification, and the growth promoting effects of Pantoea dispersa strain YSD J2 from the aboveground leaves of Cyperus esculentus L.Var. Sativus.</title>
        <authorList>
            <person name="Wang S."/>
            <person name="Tang X.M."/>
            <person name="Huang Y.N."/>
        </authorList>
    </citation>
    <scope>NUCLEOTIDE SEQUENCE [LARGE SCALE GENOMIC DNA]</scope>
    <source>
        <strain evidence="2">YSD YN2</strain>
    </source>
</reference>
<accession>A0ABY6JI76</accession>